<keyword evidence="3" id="KW-1185">Reference proteome</keyword>
<comment type="caution">
    <text evidence="2">The sequence shown here is derived from an EMBL/GenBank/DDBJ whole genome shotgun (WGS) entry which is preliminary data.</text>
</comment>
<proteinExistence type="predicted"/>
<organism evidence="2 3">
    <name type="scientific">Gulo gulo</name>
    <name type="common">Wolverine</name>
    <name type="synonym">Gluton</name>
    <dbReference type="NCBI Taxonomy" id="48420"/>
    <lineage>
        <taxon>Eukaryota</taxon>
        <taxon>Metazoa</taxon>
        <taxon>Chordata</taxon>
        <taxon>Craniata</taxon>
        <taxon>Vertebrata</taxon>
        <taxon>Euteleostomi</taxon>
        <taxon>Mammalia</taxon>
        <taxon>Eutheria</taxon>
        <taxon>Laurasiatheria</taxon>
        <taxon>Carnivora</taxon>
        <taxon>Caniformia</taxon>
        <taxon>Musteloidea</taxon>
        <taxon>Mustelidae</taxon>
        <taxon>Guloninae</taxon>
        <taxon>Gulo</taxon>
    </lineage>
</organism>
<reference evidence="2 3" key="1">
    <citation type="submission" date="2018-10" db="EMBL/GenBank/DDBJ databases">
        <authorList>
            <person name="Ekblom R."/>
            <person name="Jareborg N."/>
        </authorList>
    </citation>
    <scope>NUCLEOTIDE SEQUENCE [LARGE SCALE GENOMIC DNA]</scope>
    <source>
        <tissue evidence="2">Muscle</tissue>
    </source>
</reference>
<gene>
    <name evidence="2" type="ORF">BN2614_LOCUS3</name>
</gene>
<evidence type="ECO:0000313" key="3">
    <source>
        <dbReference type="Proteomes" id="UP000269945"/>
    </source>
</evidence>
<feature type="region of interest" description="Disordered" evidence="1">
    <location>
        <begin position="32"/>
        <end position="58"/>
    </location>
</feature>
<protein>
    <submittedName>
        <fullName evidence="2">Uncharacterized protein</fullName>
    </submittedName>
</protein>
<sequence length="78" mass="8591">MGSHLDSSFCGGFLNKGQRKSVKQARAMGHVAVPTAPSRGLTEHARSHAAMQPEERWDGVGQRMHRCGWVLGNTRTFD</sequence>
<accession>A0A9X9PSU0</accession>
<dbReference type="Proteomes" id="UP000269945">
    <property type="component" value="Unassembled WGS sequence"/>
</dbReference>
<dbReference type="AlphaFoldDB" id="A0A9X9PSU0"/>
<name>A0A9X9PSU0_GULGU</name>
<dbReference type="EMBL" id="CYRY02000137">
    <property type="protein sequence ID" value="VCW48744.1"/>
    <property type="molecule type" value="Genomic_DNA"/>
</dbReference>
<evidence type="ECO:0000256" key="1">
    <source>
        <dbReference type="SAM" id="MobiDB-lite"/>
    </source>
</evidence>
<evidence type="ECO:0000313" key="2">
    <source>
        <dbReference type="EMBL" id="VCW48744.1"/>
    </source>
</evidence>